<dbReference type="RefSeq" id="XP_001361982.2">
    <property type="nucleotide sequence ID" value="XM_001361945.4"/>
</dbReference>
<dbReference type="Proteomes" id="UP000001819">
    <property type="component" value="Chromosome 3"/>
</dbReference>
<gene>
    <name evidence="18" type="primary">Pgam5-2</name>
</gene>
<proteinExistence type="inferred from homology"/>
<evidence type="ECO:0000256" key="13">
    <source>
        <dbReference type="ARBA" id="ARBA00048336"/>
    </source>
</evidence>
<evidence type="ECO:0000256" key="10">
    <source>
        <dbReference type="ARBA" id="ARBA00040722"/>
    </source>
</evidence>
<dbReference type="GO" id="GO:0004722">
    <property type="term" value="F:protein serine/threonine phosphatase activity"/>
    <property type="evidence" value="ECO:0007669"/>
    <property type="project" value="UniProtKB-EC"/>
</dbReference>
<evidence type="ECO:0000256" key="8">
    <source>
        <dbReference type="ARBA" id="ARBA00038605"/>
    </source>
</evidence>
<evidence type="ECO:0000256" key="12">
    <source>
        <dbReference type="ARBA" id="ARBA00047761"/>
    </source>
</evidence>
<keyword evidence="4" id="KW-0472">Membrane</keyword>
<evidence type="ECO:0000256" key="2">
    <source>
        <dbReference type="ARBA" id="ARBA00006717"/>
    </source>
</evidence>
<evidence type="ECO:0000256" key="3">
    <source>
        <dbReference type="ARBA" id="ARBA00013081"/>
    </source>
</evidence>
<comment type="function">
    <text evidence="7">Displays phosphatase activity for serine/threonine residues, and dephosphorylates and activates Pk92B kinase. Has apparently no phosphoglycerate mutase activity.</text>
</comment>
<organism evidence="17 18">
    <name type="scientific">Drosophila pseudoobscura pseudoobscura</name>
    <name type="common">Fruit fly</name>
    <dbReference type="NCBI Taxonomy" id="46245"/>
    <lineage>
        <taxon>Eukaryota</taxon>
        <taxon>Metazoa</taxon>
        <taxon>Ecdysozoa</taxon>
        <taxon>Arthropoda</taxon>
        <taxon>Hexapoda</taxon>
        <taxon>Insecta</taxon>
        <taxon>Pterygota</taxon>
        <taxon>Neoptera</taxon>
        <taxon>Endopterygota</taxon>
        <taxon>Diptera</taxon>
        <taxon>Brachycera</taxon>
        <taxon>Muscomorpha</taxon>
        <taxon>Ephydroidea</taxon>
        <taxon>Drosophilidae</taxon>
        <taxon>Drosophila</taxon>
        <taxon>Sophophora</taxon>
    </lineage>
</organism>
<feature type="region of interest" description="Disordered" evidence="16">
    <location>
        <begin position="144"/>
        <end position="165"/>
    </location>
</feature>
<feature type="active site" description="Proton donor/acceptor" evidence="14">
    <location>
        <position position="143"/>
    </location>
</feature>
<keyword evidence="6" id="KW-0496">Mitochondrion</keyword>
<dbReference type="FunCoup" id="A0A6I8UWI6">
    <property type="interactions" value="2"/>
</dbReference>
<reference evidence="17" key="1">
    <citation type="submission" date="2024-06" db="UniProtKB">
        <authorList>
            <consortium name="RefSeq"/>
        </authorList>
    </citation>
    <scope>NUCLEOTIDE SEQUENCE [LARGE SCALE GENOMIC DNA]</scope>
    <source>
        <strain evidence="17">MV2-25</strain>
    </source>
</reference>
<dbReference type="InterPro" id="IPR029033">
    <property type="entry name" value="His_PPase_superfam"/>
</dbReference>
<evidence type="ECO:0000256" key="11">
    <source>
        <dbReference type="ARBA" id="ARBA00042520"/>
    </source>
</evidence>
<comment type="subcellular location">
    <subcellularLocation>
        <location evidence="1">Mitochondrion outer membrane</location>
    </subcellularLocation>
</comment>
<dbReference type="Pfam" id="PF00300">
    <property type="entry name" value="His_Phos_1"/>
    <property type="match status" value="1"/>
</dbReference>
<accession>A0A6I8UWI6</accession>
<keyword evidence="17" id="KW-1185">Reference proteome</keyword>
<evidence type="ECO:0000256" key="1">
    <source>
        <dbReference type="ARBA" id="ARBA00004294"/>
    </source>
</evidence>
<dbReference type="CDD" id="cd07067">
    <property type="entry name" value="HP_PGM_like"/>
    <property type="match status" value="1"/>
</dbReference>
<feature type="binding site" evidence="15">
    <location>
        <position position="116"/>
    </location>
    <ligand>
        <name>substrate</name>
    </ligand>
</feature>
<dbReference type="InterPro" id="IPR051021">
    <property type="entry name" value="Mito_Ser/Thr_phosphatase"/>
</dbReference>
<evidence type="ECO:0000256" key="7">
    <source>
        <dbReference type="ARBA" id="ARBA00037234"/>
    </source>
</evidence>
<evidence type="ECO:0000256" key="6">
    <source>
        <dbReference type="ARBA" id="ARBA00023128"/>
    </source>
</evidence>
<evidence type="ECO:0000256" key="4">
    <source>
        <dbReference type="ARBA" id="ARBA00022787"/>
    </source>
</evidence>
<dbReference type="KEGG" id="dpo:4805605"/>
<comment type="catalytic activity">
    <reaction evidence="13">
        <text>O-phospho-L-threonyl-[protein] + H2O = L-threonyl-[protein] + phosphate</text>
        <dbReference type="Rhea" id="RHEA:47004"/>
        <dbReference type="Rhea" id="RHEA-COMP:11060"/>
        <dbReference type="Rhea" id="RHEA-COMP:11605"/>
        <dbReference type="ChEBI" id="CHEBI:15377"/>
        <dbReference type="ChEBI" id="CHEBI:30013"/>
        <dbReference type="ChEBI" id="CHEBI:43474"/>
        <dbReference type="ChEBI" id="CHEBI:61977"/>
        <dbReference type="EC" id="3.1.3.16"/>
    </reaction>
</comment>
<dbReference type="Bgee" id="FBgn0074028">
    <property type="expression patterns" value="Expressed in male reproductive system and 2 other cell types or tissues"/>
</dbReference>
<evidence type="ECO:0000256" key="16">
    <source>
        <dbReference type="SAM" id="MobiDB-lite"/>
    </source>
</evidence>
<dbReference type="EC" id="3.1.3.16" evidence="3"/>
<dbReference type="GO" id="GO:0005741">
    <property type="term" value="C:mitochondrial outer membrane"/>
    <property type="evidence" value="ECO:0007669"/>
    <property type="project" value="UniProtKB-SubCell"/>
</dbReference>
<keyword evidence="5" id="KW-0378">Hydrolase</keyword>
<dbReference type="PANTHER" id="PTHR20935">
    <property type="entry name" value="PHOSPHOGLYCERATE MUTASE-RELATED"/>
    <property type="match status" value="1"/>
</dbReference>
<name>A0A6I8UWI6_DROPS</name>
<dbReference type="InterPro" id="IPR013078">
    <property type="entry name" value="His_Pase_superF_clade-1"/>
</dbReference>
<reference evidence="18" key="2">
    <citation type="submission" date="2025-08" db="UniProtKB">
        <authorList>
            <consortium name="RefSeq"/>
        </authorList>
    </citation>
    <scope>IDENTIFICATION</scope>
    <source>
        <strain evidence="18">MV-25-SWS-2005</strain>
        <tissue evidence="18">Whole body</tissue>
    </source>
</reference>
<evidence type="ECO:0000256" key="9">
    <source>
        <dbReference type="ARBA" id="ARBA00039765"/>
    </source>
</evidence>
<evidence type="ECO:0000313" key="18">
    <source>
        <dbReference type="RefSeq" id="XP_001361982.2"/>
    </source>
</evidence>
<evidence type="ECO:0000256" key="5">
    <source>
        <dbReference type="ARBA" id="ARBA00022801"/>
    </source>
</evidence>
<dbReference type="PANTHER" id="PTHR20935:SF0">
    <property type="entry name" value="SERINE_THREONINE-PROTEIN PHOSPHATASE PGAM5, MITOCHONDRIAL"/>
    <property type="match status" value="1"/>
</dbReference>
<evidence type="ECO:0000256" key="14">
    <source>
        <dbReference type="PIRSR" id="PIRSR613078-1"/>
    </source>
</evidence>
<dbReference type="SMART" id="SM00855">
    <property type="entry name" value="PGAM"/>
    <property type="match status" value="1"/>
</dbReference>
<dbReference type="GO" id="GO:0090141">
    <property type="term" value="P:positive regulation of mitochondrial fission"/>
    <property type="evidence" value="ECO:0007669"/>
    <property type="project" value="TreeGrafter"/>
</dbReference>
<dbReference type="InParanoid" id="A0A6I8UWI6"/>
<comment type="catalytic activity">
    <reaction evidence="12">
        <text>O-phospho-L-seryl-[protein] + H2O = L-seryl-[protein] + phosphate</text>
        <dbReference type="Rhea" id="RHEA:20629"/>
        <dbReference type="Rhea" id="RHEA-COMP:9863"/>
        <dbReference type="Rhea" id="RHEA-COMP:11604"/>
        <dbReference type="ChEBI" id="CHEBI:15377"/>
        <dbReference type="ChEBI" id="CHEBI:29999"/>
        <dbReference type="ChEBI" id="CHEBI:43474"/>
        <dbReference type="ChEBI" id="CHEBI:83421"/>
        <dbReference type="EC" id="3.1.3.16"/>
    </reaction>
</comment>
<dbReference type="AlphaFoldDB" id="A0A6I8UWI6"/>
<keyword evidence="4" id="KW-1000">Mitochondrion outer membrane</keyword>
<dbReference type="OMA" id="ERIPCAV"/>
<dbReference type="SUPFAM" id="SSF53254">
    <property type="entry name" value="Phosphoglycerate mutase-like"/>
    <property type="match status" value="1"/>
</dbReference>
<feature type="active site" description="Tele-phosphohistidine intermediate" evidence="14">
    <location>
        <position position="71"/>
    </location>
</feature>
<comment type="subunit">
    <text evidence="8">Interacts with Pk92B/ASK1.</text>
</comment>
<dbReference type="GeneID" id="4805605"/>
<protein>
    <recommendedName>
        <fullName evidence="9">Serine/threonine-protein phosphatase PGAM5, mitochondrial</fullName>
        <ecNumber evidence="3">3.1.3.16</ecNumber>
    </recommendedName>
    <alternativeName>
        <fullName evidence="11">Phosphoglycerate mutase family member 5 homolog</fullName>
    </alternativeName>
    <alternativeName>
        <fullName evidence="10">Serine/threonine-protein phosphatase Pgam5, mitochondrial</fullName>
    </alternativeName>
</protein>
<evidence type="ECO:0000313" key="17">
    <source>
        <dbReference type="Proteomes" id="UP000001819"/>
    </source>
</evidence>
<sequence>MHTLRFRSLVTSTTAWLISHHRSTCEGDGTGIGDTIQPSWVTDWDQDHPHAAQVSQGQKSKSSRHIILVRHGQYEKAPTSPDHLTDLGREQAKWTGKRLREFNINWDQVVVSTMTRAQQTSAIILKELDVDPCKVVNSDELREGAPYFADPPTKRSPPKQEEAVRRDGPRIEAAFKHYFYRAPPGQERDTYLLIICHANVIRYVILRALQLPPQAWTRLSLNHGSITWLTVRPSGYVSLRCMGDSGFMPVKETSTSNLVSVKSCPCG</sequence>
<evidence type="ECO:0000256" key="15">
    <source>
        <dbReference type="PIRSR" id="PIRSR613078-2"/>
    </source>
</evidence>
<dbReference type="Gene3D" id="3.40.50.1240">
    <property type="entry name" value="Phosphoglycerate mutase-like"/>
    <property type="match status" value="1"/>
</dbReference>
<comment type="similarity">
    <text evidence="2">Belongs to the phosphoglycerate mutase family. BPG-dependent PGAM subfamily.</text>
</comment>